<dbReference type="PANTHER" id="PTHR16255:SF1">
    <property type="entry name" value="REQUIRED FOR MEIOTIC NUCLEAR DIVISION PROTEIN 1 HOMOLOG"/>
    <property type="match status" value="1"/>
</dbReference>
<dbReference type="EMBL" id="JAZDUA010000333">
    <property type="protein sequence ID" value="KAK7794455.1"/>
    <property type="molecule type" value="Genomic_DNA"/>
</dbReference>
<gene>
    <name evidence="3" type="ORF">R5R35_003819</name>
</gene>
<dbReference type="Pfam" id="PF02582">
    <property type="entry name" value="DUF155"/>
    <property type="match status" value="1"/>
</dbReference>
<dbReference type="GO" id="GO:0005739">
    <property type="term" value="C:mitochondrion"/>
    <property type="evidence" value="ECO:0007669"/>
    <property type="project" value="UniProtKB-ARBA"/>
</dbReference>
<accession>A0AAN9Z497</accession>
<dbReference type="GO" id="GO:0070131">
    <property type="term" value="P:positive regulation of mitochondrial translation"/>
    <property type="evidence" value="ECO:0007669"/>
    <property type="project" value="TreeGrafter"/>
</dbReference>
<comment type="caution">
    <text evidence="3">The sequence shown here is derived from an EMBL/GenBank/DDBJ whole genome shotgun (WGS) entry which is preliminary data.</text>
</comment>
<reference evidence="3 4" key="1">
    <citation type="submission" date="2024-03" db="EMBL/GenBank/DDBJ databases">
        <title>The genome assembly and annotation of the cricket Gryllus longicercus Weissman &amp; Gray.</title>
        <authorList>
            <person name="Szrajer S."/>
            <person name="Gray D."/>
            <person name="Ylla G."/>
        </authorList>
    </citation>
    <scope>NUCLEOTIDE SEQUENCE [LARGE SCALE GENOMIC DNA]</scope>
    <source>
        <strain evidence="3">DAG 2021-001</strain>
        <tissue evidence="3">Whole body minus gut</tissue>
    </source>
</reference>
<evidence type="ECO:0000313" key="3">
    <source>
        <dbReference type="EMBL" id="KAK7794455.1"/>
    </source>
</evidence>
<keyword evidence="4" id="KW-1185">Reference proteome</keyword>
<dbReference type="InterPro" id="IPR051624">
    <property type="entry name" value="RMD1/Sad1-interacting"/>
</dbReference>
<proteinExistence type="inferred from homology"/>
<organism evidence="3 4">
    <name type="scientific">Gryllus longicercus</name>
    <dbReference type="NCBI Taxonomy" id="2509291"/>
    <lineage>
        <taxon>Eukaryota</taxon>
        <taxon>Metazoa</taxon>
        <taxon>Ecdysozoa</taxon>
        <taxon>Arthropoda</taxon>
        <taxon>Hexapoda</taxon>
        <taxon>Insecta</taxon>
        <taxon>Pterygota</taxon>
        <taxon>Neoptera</taxon>
        <taxon>Polyneoptera</taxon>
        <taxon>Orthoptera</taxon>
        <taxon>Ensifera</taxon>
        <taxon>Gryllidea</taxon>
        <taxon>Grylloidea</taxon>
        <taxon>Gryllidae</taxon>
        <taxon>Gryllinae</taxon>
        <taxon>Gryllus</taxon>
    </lineage>
</organism>
<sequence length="402" mass="46197">MFLTIPRTLNITCGMKCKQNALFNLQLLVVGGFRCYSKLGSPASEVPMSFHRSSARRTESGCGPPKSVLRSLTSSHSLQKQNVQGIHENISALQMKKRPIRKKRPLTGSEETPGFWSAIAYATAEEYDLEKVISSIVEQELYEIMPVDPNTDSEMNGHESDVLRAAARYSVGSEPREMFIFREGTVIFWNMDELECSNLLTFLRSFEQNCYDERLVVSESDIMPYSYVKERKSCISNGVMLLNDGDSVALDKYTFSNAMALSVKLGIWEASLDRYVDSIEFVTEDLKKGSQIKMSREEVLRKTGELFALRHLINLSSDLLDTPDFYWDREDQEVLYHQTCSYFSIQKRTKVMNEKLNHCLELVDLLSSHLNDKHHVRLEWMIIILIMVEVGFEIIHYIDRFS</sequence>
<evidence type="ECO:0000256" key="1">
    <source>
        <dbReference type="ARBA" id="ARBA00008306"/>
    </source>
</evidence>
<dbReference type="Proteomes" id="UP001378592">
    <property type="component" value="Unassembled WGS sequence"/>
</dbReference>
<evidence type="ECO:0000259" key="2">
    <source>
        <dbReference type="Pfam" id="PF02582"/>
    </source>
</evidence>
<protein>
    <recommendedName>
        <fullName evidence="2">DUF155 domain-containing protein</fullName>
    </recommendedName>
</protein>
<comment type="similarity">
    <text evidence="1">Belongs to the RMD1/sif2 family.</text>
</comment>
<name>A0AAN9Z497_9ORTH</name>
<evidence type="ECO:0000313" key="4">
    <source>
        <dbReference type="Proteomes" id="UP001378592"/>
    </source>
</evidence>
<dbReference type="AlphaFoldDB" id="A0AAN9Z497"/>
<feature type="domain" description="DUF155" evidence="2">
    <location>
        <begin position="178"/>
        <end position="353"/>
    </location>
</feature>
<dbReference type="InterPro" id="IPR003734">
    <property type="entry name" value="DUF155"/>
</dbReference>
<dbReference type="PANTHER" id="PTHR16255">
    <property type="entry name" value="REQUIRED FOR MEIOTIC NUCLEAR DIVISION PROTEIN 1 HOMOLOG"/>
    <property type="match status" value="1"/>
</dbReference>